<protein>
    <submittedName>
        <fullName evidence="1">Uncharacterized protein</fullName>
    </submittedName>
</protein>
<evidence type="ECO:0000313" key="1">
    <source>
        <dbReference type="EMBL" id="SPP87026.1"/>
    </source>
</evidence>
<organism evidence="1 2">
    <name type="scientific">Drosophila guanche</name>
    <name type="common">Fruit fly</name>
    <dbReference type="NCBI Taxonomy" id="7266"/>
    <lineage>
        <taxon>Eukaryota</taxon>
        <taxon>Metazoa</taxon>
        <taxon>Ecdysozoa</taxon>
        <taxon>Arthropoda</taxon>
        <taxon>Hexapoda</taxon>
        <taxon>Insecta</taxon>
        <taxon>Pterygota</taxon>
        <taxon>Neoptera</taxon>
        <taxon>Endopterygota</taxon>
        <taxon>Diptera</taxon>
        <taxon>Brachycera</taxon>
        <taxon>Muscomorpha</taxon>
        <taxon>Ephydroidea</taxon>
        <taxon>Drosophilidae</taxon>
        <taxon>Drosophila</taxon>
        <taxon>Sophophora</taxon>
    </lineage>
</organism>
<gene>
    <name evidence="1" type="ORF">DGUA_6G009345</name>
</gene>
<evidence type="ECO:0000313" key="2">
    <source>
        <dbReference type="Proteomes" id="UP000268350"/>
    </source>
</evidence>
<dbReference type="EMBL" id="OUUW01000012">
    <property type="protein sequence ID" value="SPP87026.1"/>
    <property type="molecule type" value="Genomic_DNA"/>
</dbReference>
<name>A0A3B0KMH6_DROGU</name>
<proteinExistence type="predicted"/>
<dbReference type="Proteomes" id="UP000268350">
    <property type="component" value="Unassembled WGS sequence"/>
</dbReference>
<reference evidence="2" key="1">
    <citation type="submission" date="2018-01" db="EMBL/GenBank/DDBJ databases">
        <authorList>
            <person name="Alioto T."/>
            <person name="Alioto T."/>
        </authorList>
    </citation>
    <scope>NUCLEOTIDE SEQUENCE [LARGE SCALE GENOMIC DNA]</scope>
</reference>
<accession>A0A3B0KMH6</accession>
<keyword evidence="2" id="KW-1185">Reference proteome</keyword>
<dbReference type="AlphaFoldDB" id="A0A3B0KMH6"/>
<sequence length="123" mass="13601">MHSRAQSRVARGPEWNRGIKRHPETTQLAVLSTKCAIIRLSGTCVKAKPLVSFGVSYQQPQPYYNSYYGGPGPYQSGGYYSNSNHYYSSPASPYPYRYPYAAGHRYGALDVGIGALSLTPFLL</sequence>